<keyword evidence="1" id="KW-0732">Signal</keyword>
<evidence type="ECO:0000313" key="3">
    <source>
        <dbReference type="Proteomes" id="UP001215827"/>
    </source>
</evidence>
<evidence type="ECO:0008006" key="4">
    <source>
        <dbReference type="Google" id="ProtNLM"/>
    </source>
</evidence>
<dbReference type="InterPro" id="IPR058513">
    <property type="entry name" value="DUF8200"/>
</dbReference>
<reference evidence="2 3" key="1">
    <citation type="submission" date="2023-03" db="EMBL/GenBank/DDBJ databases">
        <title>Altererythrobacter sp. CAU 1644 isolated from sand.</title>
        <authorList>
            <person name="Kim W."/>
        </authorList>
    </citation>
    <scope>NUCLEOTIDE SEQUENCE [LARGE SCALE GENOMIC DNA]</scope>
    <source>
        <strain evidence="2 3">CAU 1644</strain>
    </source>
</reference>
<evidence type="ECO:0000313" key="2">
    <source>
        <dbReference type="EMBL" id="WFL76010.1"/>
    </source>
</evidence>
<dbReference type="EMBL" id="CP121106">
    <property type="protein sequence ID" value="WFL76010.1"/>
    <property type="molecule type" value="Genomic_DNA"/>
</dbReference>
<protein>
    <recommendedName>
        <fullName evidence="4">Secreted protein</fullName>
    </recommendedName>
</protein>
<dbReference type="RefSeq" id="WP_278014777.1">
    <property type="nucleotide sequence ID" value="NZ_CP121106.1"/>
</dbReference>
<name>A0ABY8FPI0_9SPHN</name>
<feature type="signal peptide" evidence="1">
    <location>
        <begin position="1"/>
        <end position="36"/>
    </location>
</feature>
<dbReference type="NCBIfam" id="NF047636">
    <property type="entry name" value="CC_3452_fam"/>
    <property type="match status" value="1"/>
</dbReference>
<organism evidence="2 3">
    <name type="scientific">Altererythrobacter arenosus</name>
    <dbReference type="NCBI Taxonomy" id="3032592"/>
    <lineage>
        <taxon>Bacteria</taxon>
        <taxon>Pseudomonadati</taxon>
        <taxon>Pseudomonadota</taxon>
        <taxon>Alphaproteobacteria</taxon>
        <taxon>Sphingomonadales</taxon>
        <taxon>Erythrobacteraceae</taxon>
        <taxon>Altererythrobacter</taxon>
    </lineage>
</organism>
<dbReference type="Proteomes" id="UP001215827">
    <property type="component" value="Chromosome"/>
</dbReference>
<dbReference type="Pfam" id="PF26624">
    <property type="entry name" value="DUF8200"/>
    <property type="match status" value="1"/>
</dbReference>
<sequence>MTLSLPRSNRLGVLALAAIYTTLTLGAVTSPAPAQAASNTVYYTAELAQPTSESRAIASGIAWYCEGTTCKAAKGNSRPLRICRGLARELGEVTSFTAKGEALAEEQLATCNGK</sequence>
<feature type="chain" id="PRO_5046880864" description="Secreted protein" evidence="1">
    <location>
        <begin position="37"/>
        <end position="114"/>
    </location>
</feature>
<accession>A0ABY8FPI0</accession>
<dbReference type="InterPro" id="IPR058067">
    <property type="entry name" value="CC_3452-like"/>
</dbReference>
<proteinExistence type="predicted"/>
<evidence type="ECO:0000256" key="1">
    <source>
        <dbReference type="SAM" id="SignalP"/>
    </source>
</evidence>
<keyword evidence="3" id="KW-1185">Reference proteome</keyword>
<gene>
    <name evidence="2" type="ORF">P7228_08290</name>
</gene>